<dbReference type="Pfam" id="PF02417">
    <property type="entry name" value="Chromate_transp"/>
    <property type="match status" value="1"/>
</dbReference>
<evidence type="ECO:0000256" key="5">
    <source>
        <dbReference type="ARBA" id="ARBA00022989"/>
    </source>
</evidence>
<evidence type="ECO:0000256" key="7">
    <source>
        <dbReference type="SAM" id="Phobius"/>
    </source>
</evidence>
<comment type="subcellular location">
    <subcellularLocation>
        <location evidence="1">Cell membrane</location>
        <topology evidence="1">Multi-pass membrane protein</topology>
    </subcellularLocation>
</comment>
<dbReference type="GO" id="GO:0015109">
    <property type="term" value="F:chromate transmembrane transporter activity"/>
    <property type="evidence" value="ECO:0007669"/>
    <property type="project" value="InterPro"/>
</dbReference>
<sequence>MIKPMIREWTLAKEEGYVKKIKKTRTELSDDRERPSLWALYSTFFKIGIMMFGGGLAMLPILQREIDENKHWATETELADYYAIGQCTPGIIAVNTATFVGNKKRGVIGAIVATLGLVSPSLLIIMTLAGIIEKYDDLPIVQDAFAGIRVAVVVLIFNAVVKIGKTSIIDIPTLLIFIAVAAGSLFIDVSPVVFVLTAAAAGIVIAKIKAQRSRLSKGGEQS</sequence>
<feature type="transmembrane region" description="Helical" evidence="7">
    <location>
        <begin position="38"/>
        <end position="61"/>
    </location>
</feature>
<dbReference type="STRING" id="887929.HMP0721_0426"/>
<evidence type="ECO:0000256" key="2">
    <source>
        <dbReference type="ARBA" id="ARBA00005262"/>
    </source>
</evidence>
<feature type="transmembrane region" description="Helical" evidence="7">
    <location>
        <begin position="168"/>
        <end position="187"/>
    </location>
</feature>
<feature type="transmembrane region" description="Helical" evidence="7">
    <location>
        <begin position="107"/>
        <end position="132"/>
    </location>
</feature>
<feature type="transmembrane region" description="Helical" evidence="7">
    <location>
        <begin position="193"/>
        <end position="210"/>
    </location>
</feature>
<dbReference type="PANTHER" id="PTHR43663:SF1">
    <property type="entry name" value="CHROMATE TRANSPORTER"/>
    <property type="match status" value="1"/>
</dbReference>
<gene>
    <name evidence="8" type="ORF">HMP0721_0426</name>
</gene>
<dbReference type="eggNOG" id="COG2059">
    <property type="taxonomic scope" value="Bacteria"/>
</dbReference>
<name>E6MEJ3_9FIRM</name>
<dbReference type="EMBL" id="AEQN01000007">
    <property type="protein sequence ID" value="EFV02518.1"/>
    <property type="molecule type" value="Genomic_DNA"/>
</dbReference>
<reference evidence="8 9" key="1">
    <citation type="submission" date="2010-12" db="EMBL/GenBank/DDBJ databases">
        <authorList>
            <person name="Muzny D."/>
            <person name="Qin X."/>
            <person name="Deng J."/>
            <person name="Jiang H."/>
            <person name="Liu Y."/>
            <person name="Qu J."/>
            <person name="Song X.-Z."/>
            <person name="Zhang L."/>
            <person name="Thornton R."/>
            <person name="Coyle M."/>
            <person name="Francisco L."/>
            <person name="Jackson L."/>
            <person name="Javaid M."/>
            <person name="Korchina V."/>
            <person name="Kovar C."/>
            <person name="Mata R."/>
            <person name="Mathew T."/>
            <person name="Ngo R."/>
            <person name="Nguyen L."/>
            <person name="Nguyen N."/>
            <person name="Okwuonu G."/>
            <person name="Ongeri F."/>
            <person name="Pham C."/>
            <person name="Simmons D."/>
            <person name="Wilczek-Boney K."/>
            <person name="Hale W."/>
            <person name="Jakkamsetti A."/>
            <person name="Pham P."/>
            <person name="Ruth R."/>
            <person name="San Lucas F."/>
            <person name="Warren J."/>
            <person name="Zhang J."/>
            <person name="Zhao Z."/>
            <person name="Zhou C."/>
            <person name="Zhu D."/>
            <person name="Lee S."/>
            <person name="Bess C."/>
            <person name="Blankenburg K."/>
            <person name="Forbes L."/>
            <person name="Fu Q."/>
            <person name="Gubbala S."/>
            <person name="Hirani K."/>
            <person name="Jayaseelan J.C."/>
            <person name="Lara F."/>
            <person name="Munidasa M."/>
            <person name="Palculict T."/>
            <person name="Patil S."/>
            <person name="Pu L.-L."/>
            <person name="Saada N."/>
            <person name="Tang L."/>
            <person name="Weissenberger G."/>
            <person name="Zhu Y."/>
            <person name="Hemphill L."/>
            <person name="Shang Y."/>
            <person name="Youmans B."/>
            <person name="Ayvaz T."/>
            <person name="Ross M."/>
            <person name="Santibanez J."/>
            <person name="Aqrawi P."/>
            <person name="Gross S."/>
            <person name="Joshi V."/>
            <person name="Fowler G."/>
            <person name="Nazareth L."/>
            <person name="Reid J."/>
            <person name="Worley K."/>
            <person name="Petrosino J."/>
            <person name="Highlander S."/>
            <person name="Gibbs R."/>
        </authorList>
    </citation>
    <scope>NUCLEOTIDE SEQUENCE [LARGE SCALE GENOMIC DNA]</scope>
    <source>
        <strain evidence="8 9">ATCC 23263</strain>
    </source>
</reference>
<keyword evidence="3" id="KW-1003">Cell membrane</keyword>
<keyword evidence="5 7" id="KW-1133">Transmembrane helix</keyword>
<dbReference type="RefSeq" id="WP_006597845.1">
    <property type="nucleotide sequence ID" value="NZ_GL622359.1"/>
</dbReference>
<organism evidence="8 9">
    <name type="scientific">Pseudoramibacter alactolyticus ATCC 23263</name>
    <dbReference type="NCBI Taxonomy" id="887929"/>
    <lineage>
        <taxon>Bacteria</taxon>
        <taxon>Bacillati</taxon>
        <taxon>Bacillota</taxon>
        <taxon>Clostridia</taxon>
        <taxon>Eubacteriales</taxon>
        <taxon>Eubacteriaceae</taxon>
        <taxon>Pseudoramibacter</taxon>
    </lineage>
</organism>
<evidence type="ECO:0000256" key="1">
    <source>
        <dbReference type="ARBA" id="ARBA00004651"/>
    </source>
</evidence>
<evidence type="ECO:0000256" key="4">
    <source>
        <dbReference type="ARBA" id="ARBA00022692"/>
    </source>
</evidence>
<dbReference type="Proteomes" id="UP000004754">
    <property type="component" value="Unassembled WGS sequence"/>
</dbReference>
<comment type="caution">
    <text evidence="8">The sequence shown here is derived from an EMBL/GenBank/DDBJ whole genome shotgun (WGS) entry which is preliminary data.</text>
</comment>
<dbReference type="AlphaFoldDB" id="E6MEJ3"/>
<dbReference type="PANTHER" id="PTHR43663">
    <property type="entry name" value="CHROMATE TRANSPORT PROTEIN-RELATED"/>
    <property type="match status" value="1"/>
</dbReference>
<evidence type="ECO:0000256" key="3">
    <source>
        <dbReference type="ARBA" id="ARBA00022475"/>
    </source>
</evidence>
<dbReference type="InterPro" id="IPR003370">
    <property type="entry name" value="Chromate_transpt"/>
</dbReference>
<evidence type="ECO:0000256" key="6">
    <source>
        <dbReference type="ARBA" id="ARBA00023136"/>
    </source>
</evidence>
<dbReference type="HOGENOM" id="CLU_018106_1_0_9"/>
<evidence type="ECO:0000313" key="9">
    <source>
        <dbReference type="Proteomes" id="UP000004754"/>
    </source>
</evidence>
<protein>
    <submittedName>
        <fullName evidence="8">Chromate transport protein</fullName>
    </submittedName>
</protein>
<proteinExistence type="inferred from homology"/>
<dbReference type="GO" id="GO:0005886">
    <property type="term" value="C:plasma membrane"/>
    <property type="evidence" value="ECO:0007669"/>
    <property type="project" value="UniProtKB-SubCell"/>
</dbReference>
<keyword evidence="9" id="KW-1185">Reference proteome</keyword>
<dbReference type="InterPro" id="IPR052518">
    <property type="entry name" value="CHR_Transporter"/>
</dbReference>
<evidence type="ECO:0000313" key="8">
    <source>
        <dbReference type="EMBL" id="EFV02518.1"/>
    </source>
</evidence>
<accession>E6MEJ3</accession>
<comment type="similarity">
    <text evidence="2">Belongs to the chromate ion transporter (CHR) (TC 2.A.51) family.</text>
</comment>
<feature type="transmembrane region" description="Helical" evidence="7">
    <location>
        <begin position="144"/>
        <end position="161"/>
    </location>
</feature>
<keyword evidence="4 7" id="KW-0812">Transmembrane</keyword>
<feature type="transmembrane region" description="Helical" evidence="7">
    <location>
        <begin position="81"/>
        <end position="100"/>
    </location>
</feature>
<keyword evidence="6 7" id="KW-0472">Membrane</keyword>